<dbReference type="InterPro" id="IPR034193">
    <property type="entry name" value="PCSK9_ProteinaseK-like"/>
</dbReference>
<keyword evidence="10" id="KW-1185">Reference proteome</keyword>
<dbReference type="Gramene" id="PNW74113">
    <property type="protein sequence ID" value="PNW74113"/>
    <property type="gene ID" value="CHLRE_13g585800v5"/>
</dbReference>
<dbReference type="SUPFAM" id="SSF52743">
    <property type="entry name" value="Subtilisin-like"/>
    <property type="match status" value="1"/>
</dbReference>
<dbReference type="InterPro" id="IPR015500">
    <property type="entry name" value="Peptidase_S8_subtilisin-rel"/>
</dbReference>
<name>A0A2K3D0Q4_CHLRE</name>
<organism evidence="9 10">
    <name type="scientific">Chlamydomonas reinhardtii</name>
    <name type="common">Chlamydomonas smithii</name>
    <dbReference type="NCBI Taxonomy" id="3055"/>
    <lineage>
        <taxon>Eukaryota</taxon>
        <taxon>Viridiplantae</taxon>
        <taxon>Chlorophyta</taxon>
        <taxon>core chlorophytes</taxon>
        <taxon>Chlorophyceae</taxon>
        <taxon>CS clade</taxon>
        <taxon>Chlamydomonadales</taxon>
        <taxon>Chlamydomonadaceae</taxon>
        <taxon>Chlamydomonas</taxon>
    </lineage>
</organism>
<dbReference type="PROSITE" id="PS00138">
    <property type="entry name" value="SUBTILASE_SER"/>
    <property type="match status" value="1"/>
</dbReference>
<feature type="compositionally biased region" description="Low complexity" evidence="7">
    <location>
        <begin position="492"/>
        <end position="530"/>
    </location>
</feature>
<dbReference type="InterPro" id="IPR050131">
    <property type="entry name" value="Peptidase_S8_subtilisin-like"/>
</dbReference>
<dbReference type="OrthoDB" id="539601at2759"/>
<feature type="region of interest" description="Disordered" evidence="7">
    <location>
        <begin position="492"/>
        <end position="531"/>
    </location>
</feature>
<feature type="active site" description="Charge relay system" evidence="5">
    <location>
        <position position="227"/>
    </location>
</feature>
<reference evidence="9 10" key="1">
    <citation type="journal article" date="2007" name="Science">
        <title>The Chlamydomonas genome reveals the evolution of key animal and plant functions.</title>
        <authorList>
            <person name="Merchant S.S."/>
            <person name="Prochnik S.E."/>
            <person name="Vallon O."/>
            <person name="Harris E.H."/>
            <person name="Karpowicz S.J."/>
            <person name="Witman G.B."/>
            <person name="Terry A."/>
            <person name="Salamov A."/>
            <person name="Fritz-Laylin L.K."/>
            <person name="Marechal-Drouard L."/>
            <person name="Marshall W.F."/>
            <person name="Qu L.H."/>
            <person name="Nelson D.R."/>
            <person name="Sanderfoot A.A."/>
            <person name="Spalding M.H."/>
            <person name="Kapitonov V.V."/>
            <person name="Ren Q."/>
            <person name="Ferris P."/>
            <person name="Lindquist E."/>
            <person name="Shapiro H."/>
            <person name="Lucas S.M."/>
            <person name="Grimwood J."/>
            <person name="Schmutz J."/>
            <person name="Cardol P."/>
            <person name="Cerutti H."/>
            <person name="Chanfreau G."/>
            <person name="Chen C.L."/>
            <person name="Cognat V."/>
            <person name="Croft M.T."/>
            <person name="Dent R."/>
            <person name="Dutcher S."/>
            <person name="Fernandez E."/>
            <person name="Fukuzawa H."/>
            <person name="Gonzalez-Ballester D."/>
            <person name="Gonzalez-Halphen D."/>
            <person name="Hallmann A."/>
            <person name="Hanikenne M."/>
            <person name="Hippler M."/>
            <person name="Inwood W."/>
            <person name="Jabbari K."/>
            <person name="Kalanon M."/>
            <person name="Kuras R."/>
            <person name="Lefebvre P.A."/>
            <person name="Lemaire S.D."/>
            <person name="Lobanov A.V."/>
            <person name="Lohr M."/>
            <person name="Manuell A."/>
            <person name="Meier I."/>
            <person name="Mets L."/>
            <person name="Mittag M."/>
            <person name="Mittelmeier T."/>
            <person name="Moroney J.V."/>
            <person name="Moseley J."/>
            <person name="Napoli C."/>
            <person name="Nedelcu A.M."/>
            <person name="Niyogi K."/>
            <person name="Novoselov S.V."/>
            <person name="Paulsen I.T."/>
            <person name="Pazour G."/>
            <person name="Purton S."/>
            <person name="Ral J.P."/>
            <person name="Riano-Pachon D.M."/>
            <person name="Riekhof W."/>
            <person name="Rymarquis L."/>
            <person name="Schroda M."/>
            <person name="Stern D."/>
            <person name="Umen J."/>
            <person name="Willows R."/>
            <person name="Wilson N."/>
            <person name="Zimmer S.L."/>
            <person name="Allmer J."/>
            <person name="Balk J."/>
            <person name="Bisova K."/>
            <person name="Chen C.J."/>
            <person name="Elias M."/>
            <person name="Gendler K."/>
            <person name="Hauser C."/>
            <person name="Lamb M.R."/>
            <person name="Ledford H."/>
            <person name="Long J.C."/>
            <person name="Minagawa J."/>
            <person name="Page M.D."/>
            <person name="Pan J."/>
            <person name="Pootakham W."/>
            <person name="Roje S."/>
            <person name="Rose A."/>
            <person name="Stahlberg E."/>
            <person name="Terauchi A.M."/>
            <person name="Yang P."/>
            <person name="Ball S."/>
            <person name="Bowler C."/>
            <person name="Dieckmann C.L."/>
            <person name="Gladyshev V.N."/>
            <person name="Green P."/>
            <person name="Jorgensen R."/>
            <person name="Mayfield S."/>
            <person name="Mueller-Roeber B."/>
            <person name="Rajamani S."/>
            <person name="Sayre R.T."/>
            <person name="Brokstein P."/>
            <person name="Dubchak I."/>
            <person name="Goodstein D."/>
            <person name="Hornick L."/>
            <person name="Huang Y.W."/>
            <person name="Jhaveri J."/>
            <person name="Luo Y."/>
            <person name="Martinez D."/>
            <person name="Ngau W.C."/>
            <person name="Otillar B."/>
            <person name="Poliakov A."/>
            <person name="Porter A."/>
            <person name="Szajkowski L."/>
            <person name="Werner G."/>
            <person name="Zhou K."/>
            <person name="Grigoriev I.V."/>
            <person name="Rokhsar D.S."/>
            <person name="Grossman A.R."/>
        </authorList>
    </citation>
    <scope>NUCLEOTIDE SEQUENCE [LARGE SCALE GENOMIC DNA]</scope>
    <source>
        <strain evidence="10">CC-503</strain>
    </source>
</reference>
<evidence type="ECO:0000256" key="6">
    <source>
        <dbReference type="RuleBase" id="RU003355"/>
    </source>
</evidence>
<evidence type="ECO:0000313" key="9">
    <source>
        <dbReference type="EMBL" id="PNW74113.1"/>
    </source>
</evidence>
<dbReference type="KEGG" id="cre:CHLRE_13g585800v5"/>
<feature type="region of interest" description="Disordered" evidence="7">
    <location>
        <begin position="55"/>
        <end position="117"/>
    </location>
</feature>
<evidence type="ECO:0000256" key="3">
    <source>
        <dbReference type="ARBA" id="ARBA00022801"/>
    </source>
</evidence>
<keyword evidence="3 5" id="KW-0378">Hydrolase</keyword>
<comment type="similarity">
    <text evidence="1 5 6">Belongs to the peptidase S8 family.</text>
</comment>
<dbReference type="Proteomes" id="UP000006906">
    <property type="component" value="Chromosome 13"/>
</dbReference>
<feature type="active site" description="Charge relay system" evidence="5">
    <location>
        <position position="163"/>
    </location>
</feature>
<dbReference type="InterPro" id="IPR000209">
    <property type="entry name" value="Peptidase_S8/S53_dom"/>
</dbReference>
<sequence>MSGRFTRAGVRDVQRAYKASLDHVAGAQAFGVGDELVTPEDRRRLRALLAAELQQQPLGADGEGNLEEGQQDQQPASPARDAGEAEAEANAEAELSGPSSGADPHGQPQPQPRPQPHARARLLPEQLDPVTWGLDRIDQASLPLDGAYYYDGYGTGVTAYVVDSGVRGSHTQFRPLLPPAQQPAAPTAPRAVSPSGPSRVQHGYSVFTATAGGLGGSGGGDSDCYGHGTHVASLLGGVDYGVAKNVTIVPVQVLDCNGNTSETLLKQGLEWVGRNLVLPAVVHMSLEGGYSAAVNAMVDSLTALGAVVVASAGNSNRDTCAVSPASAQSAVAVAAVEADGTRWYRSNWGSCVDLFAPGVSLLAAVPWTDSASGLKTGTSMAAPFASGVAALYLESHPGATPGDVAQRLLRSALAGAVADDRYGYDSFTPNPNPVPRAWDPLDISATPNRLLQSRLAVPLSLQPSVVTITSTDNDFTTSSQYRRRHLLDALSTSAADSAAANRTSTSGSSTSGGSNSSGSSNGSSGNSGSGPAVASLGVSTTAFTASGSSEGGGVDIRLALLLQPNAQVNVTPVVPAGWDGRPLADVFPPRLEFGPGDAVGAARAMRLAPNPGAARGGSYHVQLLMRSADLRFDFAVQDIRVDDNRSQVGEDAGSPRVISSLPFNDSGNTATGGFRHDYTTSPNNPLDTAPDVVYAFTPGAPMAVSVRTCGSGYDTVLLLGRLQPGLPAAQQLQLADTLANDDDPSCVSPGNPAAGSNSRIDTELEAGVTYLIAVSGFNGAAGPFVVSVSCGSCQPQAAGQPAAAATTRR</sequence>
<dbReference type="PROSITE" id="PS00137">
    <property type="entry name" value="SUBTILASE_HIS"/>
    <property type="match status" value="1"/>
</dbReference>
<dbReference type="CDD" id="cd04077">
    <property type="entry name" value="Peptidases_S8_PCSK9_ProteinaseK_like"/>
    <property type="match status" value="1"/>
</dbReference>
<evidence type="ECO:0000256" key="2">
    <source>
        <dbReference type="ARBA" id="ARBA00022670"/>
    </source>
</evidence>
<dbReference type="InterPro" id="IPR023827">
    <property type="entry name" value="Peptidase_S8_Asp-AS"/>
</dbReference>
<dbReference type="Gene3D" id="3.40.50.200">
    <property type="entry name" value="Peptidase S8/S53 domain"/>
    <property type="match status" value="1"/>
</dbReference>
<dbReference type="InParanoid" id="A0A2K3D0Q4"/>
<accession>A0A2K3D0Q4</accession>
<dbReference type="GO" id="GO:0005615">
    <property type="term" value="C:extracellular space"/>
    <property type="evidence" value="ECO:0000318"/>
    <property type="project" value="GO_Central"/>
</dbReference>
<protein>
    <recommendedName>
        <fullName evidence="8">Peptidase S8/S53 domain-containing protein</fullName>
    </recommendedName>
</protein>
<dbReference type="ExpressionAtlas" id="A0A2K3D0Q4">
    <property type="expression patterns" value="baseline and differential"/>
</dbReference>
<dbReference type="PRINTS" id="PR00723">
    <property type="entry name" value="SUBTILISIN"/>
</dbReference>
<dbReference type="Pfam" id="PF00082">
    <property type="entry name" value="Peptidase_S8"/>
    <property type="match status" value="1"/>
</dbReference>
<dbReference type="InterPro" id="IPR036852">
    <property type="entry name" value="Peptidase_S8/S53_dom_sf"/>
</dbReference>
<dbReference type="PaxDb" id="3055-EDP09109"/>
<keyword evidence="2 5" id="KW-0645">Protease</keyword>
<dbReference type="GO" id="GO:0004252">
    <property type="term" value="F:serine-type endopeptidase activity"/>
    <property type="evidence" value="ECO:0000318"/>
    <property type="project" value="GO_Central"/>
</dbReference>
<dbReference type="FunFam" id="3.40.50.200:FF:000016">
    <property type="entry name" value="Proprotein convertase subtilisin/kexin type 9"/>
    <property type="match status" value="1"/>
</dbReference>
<feature type="active site" description="Charge relay system" evidence="5">
    <location>
        <position position="379"/>
    </location>
</feature>
<dbReference type="InterPro" id="IPR023828">
    <property type="entry name" value="Peptidase_S8_Ser-AS"/>
</dbReference>
<dbReference type="PANTHER" id="PTHR43806:SF11">
    <property type="entry name" value="CEREVISIN-RELATED"/>
    <property type="match status" value="1"/>
</dbReference>
<dbReference type="InterPro" id="IPR022398">
    <property type="entry name" value="Peptidase_S8_His-AS"/>
</dbReference>
<dbReference type="RefSeq" id="XP_042917639.1">
    <property type="nucleotide sequence ID" value="XM_043069664.1"/>
</dbReference>
<dbReference type="GO" id="GO:0006508">
    <property type="term" value="P:proteolysis"/>
    <property type="evidence" value="ECO:0007669"/>
    <property type="project" value="UniProtKB-KW"/>
</dbReference>
<evidence type="ECO:0000256" key="5">
    <source>
        <dbReference type="PROSITE-ProRule" id="PRU01240"/>
    </source>
</evidence>
<feature type="domain" description="Peptidase S8/S53" evidence="8">
    <location>
        <begin position="154"/>
        <end position="424"/>
    </location>
</feature>
<evidence type="ECO:0000259" key="8">
    <source>
        <dbReference type="Pfam" id="PF00082"/>
    </source>
</evidence>
<proteinExistence type="inferred from homology"/>
<dbReference type="PROSITE" id="PS00136">
    <property type="entry name" value="SUBTILASE_ASP"/>
    <property type="match status" value="1"/>
</dbReference>
<evidence type="ECO:0000256" key="4">
    <source>
        <dbReference type="ARBA" id="ARBA00022825"/>
    </source>
</evidence>
<evidence type="ECO:0000256" key="7">
    <source>
        <dbReference type="SAM" id="MobiDB-lite"/>
    </source>
</evidence>
<dbReference type="EMBL" id="CM008974">
    <property type="protein sequence ID" value="PNW74113.1"/>
    <property type="molecule type" value="Genomic_DNA"/>
</dbReference>
<evidence type="ECO:0000256" key="1">
    <source>
        <dbReference type="ARBA" id="ARBA00011073"/>
    </source>
</evidence>
<dbReference type="GeneID" id="5719399"/>
<keyword evidence="4 5" id="KW-0720">Serine protease</keyword>
<dbReference type="PANTHER" id="PTHR43806">
    <property type="entry name" value="PEPTIDASE S8"/>
    <property type="match status" value="1"/>
</dbReference>
<dbReference type="AlphaFoldDB" id="A0A2K3D0Q4"/>
<evidence type="ECO:0000313" key="10">
    <source>
        <dbReference type="Proteomes" id="UP000006906"/>
    </source>
</evidence>
<gene>
    <name evidence="9" type="ORF">CHLRE_13g585800v5</name>
</gene>
<dbReference type="PROSITE" id="PS51892">
    <property type="entry name" value="SUBTILASE"/>
    <property type="match status" value="1"/>
</dbReference>